<evidence type="ECO:0000313" key="3">
    <source>
        <dbReference type="EMBL" id="KRG59178.1"/>
    </source>
</evidence>
<proteinExistence type="predicted"/>
<dbReference type="InterPro" id="IPR011059">
    <property type="entry name" value="Metal-dep_hydrolase_composite"/>
</dbReference>
<dbReference type="SUPFAM" id="SSF51338">
    <property type="entry name" value="Composite domain of metallo-dependent hydrolases"/>
    <property type="match status" value="1"/>
</dbReference>
<dbReference type="EMBL" id="LDJG01000006">
    <property type="protein sequence ID" value="KRG59178.1"/>
    <property type="molecule type" value="Genomic_DNA"/>
</dbReference>
<organism evidence="3 4">
    <name type="scientific">Stenotrophomonas nitritireducens</name>
    <dbReference type="NCBI Taxonomy" id="83617"/>
    <lineage>
        <taxon>Bacteria</taxon>
        <taxon>Pseudomonadati</taxon>
        <taxon>Pseudomonadota</taxon>
        <taxon>Gammaproteobacteria</taxon>
        <taxon>Lysobacterales</taxon>
        <taxon>Lysobacteraceae</taxon>
        <taxon>Stenotrophomonas</taxon>
    </lineage>
</organism>
<dbReference type="SUPFAM" id="SSF51556">
    <property type="entry name" value="Metallo-dependent hydrolases"/>
    <property type="match status" value="1"/>
</dbReference>
<dbReference type="Pfam" id="PF07969">
    <property type="entry name" value="Amidohydro_3"/>
    <property type="match status" value="1"/>
</dbReference>
<dbReference type="Proteomes" id="UP000050902">
    <property type="component" value="Unassembled WGS sequence"/>
</dbReference>
<dbReference type="InterPro" id="IPR050378">
    <property type="entry name" value="Metallo-dep_Hydrolases_sf"/>
</dbReference>
<comment type="caution">
    <text evidence="3">The sequence shown here is derived from an EMBL/GenBank/DDBJ whole genome shotgun (WGS) entry which is preliminary data.</text>
</comment>
<feature type="signal peptide" evidence="1">
    <location>
        <begin position="1"/>
        <end position="20"/>
    </location>
</feature>
<sequence length="532" mass="57105">MVRLAAAIAVLSFCPSGWSAALPPADLVIAGGQIHDGGGGPAVIGDVVIVGDRIIAVGPGAGRRHAAARTIDATGRIVAPGFIDPHTHPYTYIRSDDPGVRRNAPWQYQGVTTIAHGVDGGGTPEVARESEEFARAGVGTNLVPYVGFSPVRRAVLGHAARAPTPAELQRMRDLVAQGMCEGAVGFSTGLFYAPQSFAGRDEVVALAREAAIRGGLYDTHQRDESSYDIGLLASTREALSIGRDAGLPVHIAHLKALGNDVHGMAPALVELVEQARAQGQRVTADQYPWLASGTGITAALLPRWAVDGGNSALRERLQDPAQRERIRVAMRENLQRRGGAEALLLISADQQWTGRTLDAMAGEWRLDPIDAALRIIEHGIQHPDQNSGSVASFNMDEDDVQLLMRQPWMATSSDGNDGHPRQYASFPLKYQRYVRELGVLSTGQFIHRSTALTARILGLEKRGELQPGFFADVVVFDPERFMPHADYLHPRELSSGVALLLVNGRIAIEDDVQTDALAGRVLRHSPPPGTCP</sequence>
<reference evidence="3 4" key="1">
    <citation type="submission" date="2015-05" db="EMBL/GenBank/DDBJ databases">
        <title>Genome sequencing and analysis of members of genus Stenotrophomonas.</title>
        <authorList>
            <person name="Patil P.P."/>
            <person name="Midha S."/>
            <person name="Patil P.B."/>
        </authorList>
    </citation>
    <scope>NUCLEOTIDE SEQUENCE [LARGE SCALE GENOMIC DNA]</scope>
    <source>
        <strain evidence="3 4">DSM 12575</strain>
    </source>
</reference>
<accession>A0ABR5NMN0</accession>
<name>A0ABR5NMN0_9GAMM</name>
<dbReference type="InterPro" id="IPR013108">
    <property type="entry name" value="Amidohydro_3"/>
</dbReference>
<dbReference type="InterPro" id="IPR032466">
    <property type="entry name" value="Metal_Hydrolase"/>
</dbReference>
<evidence type="ECO:0000259" key="2">
    <source>
        <dbReference type="Pfam" id="PF07969"/>
    </source>
</evidence>
<feature type="domain" description="Amidohydrolase 3" evidence="2">
    <location>
        <begin position="69"/>
        <end position="506"/>
    </location>
</feature>
<dbReference type="Gene3D" id="2.30.40.10">
    <property type="entry name" value="Urease, subunit C, domain 1"/>
    <property type="match status" value="1"/>
</dbReference>
<keyword evidence="4" id="KW-1185">Reference proteome</keyword>
<dbReference type="PANTHER" id="PTHR11647:SF1">
    <property type="entry name" value="COLLAPSIN RESPONSE MEDIATOR PROTEIN"/>
    <property type="match status" value="1"/>
</dbReference>
<keyword evidence="1" id="KW-0732">Signal</keyword>
<dbReference type="Gene3D" id="3.20.20.140">
    <property type="entry name" value="Metal-dependent hydrolases"/>
    <property type="match status" value="2"/>
</dbReference>
<evidence type="ECO:0000256" key="1">
    <source>
        <dbReference type="SAM" id="SignalP"/>
    </source>
</evidence>
<feature type="chain" id="PRO_5047248245" evidence="1">
    <location>
        <begin position="21"/>
        <end position="532"/>
    </location>
</feature>
<dbReference type="PANTHER" id="PTHR11647">
    <property type="entry name" value="HYDRANTOINASE/DIHYDROPYRIMIDINASE FAMILY MEMBER"/>
    <property type="match status" value="1"/>
</dbReference>
<protein>
    <submittedName>
        <fullName evidence="3">Amidohydrolase</fullName>
    </submittedName>
</protein>
<evidence type="ECO:0000313" key="4">
    <source>
        <dbReference type="Proteomes" id="UP000050902"/>
    </source>
</evidence>
<gene>
    <name evidence="3" type="ORF">ABB22_05345</name>
</gene>